<dbReference type="Proteomes" id="UP000503336">
    <property type="component" value="Chromosome"/>
</dbReference>
<sequence length="208" mass="23728">MTEPDNPTSDAAEEVITIDLPAWITEVHGETREDGSMGTYIPLPDAHPLYAMVGRVVSEWAHLEHVLDQTIWTLLSNAAREETACITAQIMGVRPRCLTIISLSEAHGIKPETVKKVRKLMADSFKVSDLRNRWVHDPWYFDVASRSASQFRSMPAPNREFGFIDVAEDRLSHTIDETRKLKKRAFEFRLEIQGEIEALRDTPLKERT</sequence>
<gene>
    <name evidence="1" type="ORF">G5B40_11185</name>
</gene>
<keyword evidence="2" id="KW-1185">Reference proteome</keyword>
<reference evidence="1 2" key="1">
    <citation type="submission" date="2020-02" db="EMBL/GenBank/DDBJ databases">
        <title>complete genome sequence of Rhodobacteraceae bacterium.</title>
        <authorList>
            <person name="Park J."/>
            <person name="Kim Y.-S."/>
            <person name="Kim K.-H."/>
        </authorList>
    </citation>
    <scope>NUCLEOTIDE SEQUENCE [LARGE SCALE GENOMIC DNA]</scope>
    <source>
        <strain evidence="1 2">RR4-56</strain>
    </source>
</reference>
<organism evidence="1 2">
    <name type="scientific">Pikeienuella piscinae</name>
    <dbReference type="NCBI Taxonomy" id="2748098"/>
    <lineage>
        <taxon>Bacteria</taxon>
        <taxon>Pseudomonadati</taxon>
        <taxon>Pseudomonadota</taxon>
        <taxon>Alphaproteobacteria</taxon>
        <taxon>Rhodobacterales</taxon>
        <taxon>Paracoccaceae</taxon>
        <taxon>Pikeienuella</taxon>
    </lineage>
</organism>
<dbReference type="AlphaFoldDB" id="A0A7L5BZL8"/>
<dbReference type="RefSeq" id="WP_165098559.1">
    <property type="nucleotide sequence ID" value="NZ_CP049056.1"/>
</dbReference>
<dbReference type="EMBL" id="CP049056">
    <property type="protein sequence ID" value="QIE55967.1"/>
    <property type="molecule type" value="Genomic_DNA"/>
</dbReference>
<evidence type="ECO:0000313" key="1">
    <source>
        <dbReference type="EMBL" id="QIE55967.1"/>
    </source>
</evidence>
<name>A0A7L5BZL8_9RHOB</name>
<dbReference type="KEGG" id="hdh:G5B40_11185"/>
<evidence type="ECO:0000313" key="2">
    <source>
        <dbReference type="Proteomes" id="UP000503336"/>
    </source>
</evidence>
<accession>A0A7L5BZL8</accession>
<protein>
    <submittedName>
        <fullName evidence="1">Uncharacterized protein</fullName>
    </submittedName>
</protein>
<proteinExistence type="predicted"/>